<proteinExistence type="predicted"/>
<dbReference type="AlphaFoldDB" id="A0A4Y8PG06"/>
<comment type="caution">
    <text evidence="4">The sequence shown here is derived from an EMBL/GenBank/DDBJ whole genome shotgun (WGS) entry which is preliminary data.</text>
</comment>
<accession>A0A4Y8PG06</accession>
<keyword evidence="2" id="KW-1133">Transmembrane helix</keyword>
<dbReference type="Pfam" id="PF14237">
    <property type="entry name" value="GYF_2"/>
    <property type="match status" value="1"/>
</dbReference>
<dbReference type="EMBL" id="LXQC01000112">
    <property type="protein sequence ID" value="TFE70838.1"/>
    <property type="molecule type" value="Genomic_DNA"/>
</dbReference>
<feature type="transmembrane region" description="Helical" evidence="2">
    <location>
        <begin position="239"/>
        <end position="265"/>
    </location>
</feature>
<feature type="region of interest" description="Disordered" evidence="1">
    <location>
        <begin position="57"/>
        <end position="78"/>
    </location>
</feature>
<keyword evidence="5" id="KW-1185">Reference proteome</keyword>
<evidence type="ECO:0000313" key="5">
    <source>
        <dbReference type="Proteomes" id="UP000297713"/>
    </source>
</evidence>
<feature type="compositionally biased region" description="Basic and acidic residues" evidence="1">
    <location>
        <begin position="57"/>
        <end position="68"/>
    </location>
</feature>
<feature type="domain" description="GYF" evidence="3">
    <location>
        <begin position="4"/>
        <end position="49"/>
    </location>
</feature>
<evidence type="ECO:0000313" key="4">
    <source>
        <dbReference type="EMBL" id="TFE70838.1"/>
    </source>
</evidence>
<keyword evidence="2" id="KW-0812">Transmembrane</keyword>
<dbReference type="InterPro" id="IPR025640">
    <property type="entry name" value="GYF_2"/>
</dbReference>
<dbReference type="RefSeq" id="WP_134439496.1">
    <property type="nucleotide sequence ID" value="NZ_LXQC01000112.1"/>
</dbReference>
<protein>
    <recommendedName>
        <fullName evidence="3">GYF domain-containing protein</fullName>
    </recommendedName>
</protein>
<sequence length="470" mass="54863">MEIFIVQSGKKEGPFSMDEILKLLEKGTINTQTLAWHKDLKDWQPLGQLIQQIELKESPTETEKKVQEESSSTQQEIPKREQTVDPFIQLLKSLNLIKSWMDQELANYGIKAEHSQSELLEPQVYLEYRLEFPHPRSQEIIARTAARFQFVYTPFRQFEQEIRLSLSIMGRIKRFCVVDLTQEHVKQIVKTLFLKFPDPSSPFSLCHFHQKRAFSWQLWLTQNKITRLKPIDTVNWARILWIIGLLFIPYYGIGILILLSGWFLYQSAFHNGHYVIRSAWPSLPPLVPHALILRSLVLKGKAAELTQIKERLEKDYSQNLSLNVESLPADYNLFIDNKNRVHFKMDQTFGFIELAVEKEDLRITTAAYENHGVWTEKTSGYGKDLLTDSLCVLVEPKVGKTVDLQKSALEAYTLAQGLYSHVVQTIEKLYERPILSLDLYQDLDFQKCEINKEKSFLEFLKSTLKWMFPF</sequence>
<keyword evidence="2" id="KW-0472">Membrane</keyword>
<dbReference type="Proteomes" id="UP000297713">
    <property type="component" value="Unassembled WGS sequence"/>
</dbReference>
<gene>
    <name evidence="4" type="ORF">A7Q10_00430</name>
</gene>
<reference evidence="4 5" key="1">
    <citation type="submission" date="2016-05" db="EMBL/GenBank/DDBJ databases">
        <title>Diversity and Homogeneity among Thermoacidophilic Verrucomicrobia Methanotrophs Linked with Geographical Origin.</title>
        <authorList>
            <person name="Erikstad H.-A."/>
            <person name="Smestad N.B."/>
            <person name="Ceballos R.M."/>
            <person name="Birkeland N.-K."/>
        </authorList>
    </citation>
    <scope>NUCLEOTIDE SEQUENCE [LARGE SCALE GENOMIC DNA]</scope>
    <source>
        <strain evidence="4 5">Phi</strain>
    </source>
</reference>
<name>A0A4Y8PG06_9BACT</name>
<dbReference type="OrthoDB" id="200422at2"/>
<organism evidence="4 5">
    <name type="scientific">Methylacidiphilum caldifontis</name>
    <dbReference type="NCBI Taxonomy" id="2795386"/>
    <lineage>
        <taxon>Bacteria</taxon>
        <taxon>Pseudomonadati</taxon>
        <taxon>Verrucomicrobiota</taxon>
        <taxon>Methylacidiphilae</taxon>
        <taxon>Methylacidiphilales</taxon>
        <taxon>Methylacidiphilaceae</taxon>
        <taxon>Methylacidiphilum (ex Ratnadevi et al. 2023)</taxon>
    </lineage>
</organism>
<evidence type="ECO:0000256" key="1">
    <source>
        <dbReference type="SAM" id="MobiDB-lite"/>
    </source>
</evidence>
<evidence type="ECO:0000259" key="3">
    <source>
        <dbReference type="Pfam" id="PF14237"/>
    </source>
</evidence>
<evidence type="ECO:0000256" key="2">
    <source>
        <dbReference type="SAM" id="Phobius"/>
    </source>
</evidence>